<keyword evidence="3" id="KW-1185">Reference proteome</keyword>
<evidence type="ECO:0000313" key="3">
    <source>
        <dbReference type="Proteomes" id="UP000199470"/>
    </source>
</evidence>
<evidence type="ECO:0000313" key="2">
    <source>
        <dbReference type="EMBL" id="SFL89958.1"/>
    </source>
</evidence>
<dbReference type="SMART" id="SM01126">
    <property type="entry name" value="DDE_Tnp_IS1595"/>
    <property type="match status" value="1"/>
</dbReference>
<dbReference type="InterPro" id="IPR024442">
    <property type="entry name" value="Transposase_Zn_ribbon"/>
</dbReference>
<name>A0A1I4LFU7_9BURK</name>
<dbReference type="Proteomes" id="UP000199470">
    <property type="component" value="Unassembled WGS sequence"/>
</dbReference>
<reference evidence="2 3" key="1">
    <citation type="submission" date="2016-10" db="EMBL/GenBank/DDBJ databases">
        <authorList>
            <person name="de Groot N.N."/>
        </authorList>
    </citation>
    <scope>NUCLEOTIDE SEQUENCE [LARGE SCALE GENOMIC DNA]</scope>
    <source>
        <strain evidence="2 3">ATCC 43154</strain>
    </source>
</reference>
<dbReference type="NCBIfam" id="NF033547">
    <property type="entry name" value="transpos_IS1595"/>
    <property type="match status" value="1"/>
</dbReference>
<proteinExistence type="predicted"/>
<dbReference type="EMBL" id="FOTW01000009">
    <property type="protein sequence ID" value="SFL89958.1"/>
    <property type="molecule type" value="Genomic_DNA"/>
</dbReference>
<dbReference type="Pfam" id="PF12762">
    <property type="entry name" value="DDE_Tnp_IS1595"/>
    <property type="match status" value="1"/>
</dbReference>
<dbReference type="AlphaFoldDB" id="A0A1I4LFU7"/>
<feature type="domain" description="ISXO2-like transposase" evidence="1">
    <location>
        <begin position="138"/>
        <end position="284"/>
    </location>
</feature>
<evidence type="ECO:0000259" key="1">
    <source>
        <dbReference type="SMART" id="SM01126"/>
    </source>
</evidence>
<dbReference type="InterPro" id="IPR024445">
    <property type="entry name" value="Tnp_ISXO2-like"/>
</dbReference>
<dbReference type="STRING" id="758825.SAMN02982985_01936"/>
<accession>A0A1I4LFU7</accession>
<gene>
    <name evidence="2" type="ORF">SAMN02982985_01936</name>
</gene>
<organism evidence="2 3">
    <name type="scientific">Rugamonas rubra</name>
    <dbReference type="NCBI Taxonomy" id="758825"/>
    <lineage>
        <taxon>Bacteria</taxon>
        <taxon>Pseudomonadati</taxon>
        <taxon>Pseudomonadota</taxon>
        <taxon>Betaproteobacteria</taxon>
        <taxon>Burkholderiales</taxon>
        <taxon>Oxalobacteraceae</taxon>
        <taxon>Telluria group</taxon>
        <taxon>Rugamonas</taxon>
    </lineage>
</organism>
<sequence>MMTINGIQFQKGLSLPAFLRDYGTEEQCEAAFIKARWPQGFICPCCGHGAAYEFKRRELRYWQCGACRHQTSLRAGTVLEHGRLPLTKWYLAIYLVTQSKTNIAALAMMRQLGISWKAAWLLKHKLMEAMAQREADRPLQGDVRVDDAYLGGERTGGGRGRGSSNKVAFVAAVEMCDGRPQRVRFDPVAGFSFKALTPWARLAVAPGSCVLSDGLLGFEVLEKLGYTHKVVLAPRGKAGTEIEPFKWLNVLLGNLKTALSGTHHAFKFAKYARRYLAEVQYRFNRRADMAAMVPRLAVALARTRPCPKRLVLGKADVRT</sequence>
<dbReference type="Pfam" id="PF12760">
    <property type="entry name" value="Zn_ribbon_IS1595"/>
    <property type="match status" value="1"/>
</dbReference>
<protein>
    <submittedName>
        <fullName evidence="2">Transposase zinc-ribbon domain-containing protein</fullName>
    </submittedName>
</protein>